<feature type="non-terminal residue" evidence="1">
    <location>
        <position position="97"/>
    </location>
</feature>
<keyword evidence="2" id="KW-1185">Reference proteome</keyword>
<organism evidence="1 2">
    <name type="scientific">Auriscalpium vulgare</name>
    <dbReference type="NCBI Taxonomy" id="40419"/>
    <lineage>
        <taxon>Eukaryota</taxon>
        <taxon>Fungi</taxon>
        <taxon>Dikarya</taxon>
        <taxon>Basidiomycota</taxon>
        <taxon>Agaricomycotina</taxon>
        <taxon>Agaricomycetes</taxon>
        <taxon>Russulales</taxon>
        <taxon>Auriscalpiaceae</taxon>
        <taxon>Auriscalpium</taxon>
    </lineage>
</organism>
<dbReference type="Proteomes" id="UP000814033">
    <property type="component" value="Unassembled WGS sequence"/>
</dbReference>
<dbReference type="EMBL" id="MU276959">
    <property type="protein sequence ID" value="KAI0037437.1"/>
    <property type="molecule type" value="Genomic_DNA"/>
</dbReference>
<protein>
    <submittedName>
        <fullName evidence="1">Uncharacterized protein</fullName>
    </submittedName>
</protein>
<evidence type="ECO:0000313" key="2">
    <source>
        <dbReference type="Proteomes" id="UP000814033"/>
    </source>
</evidence>
<evidence type="ECO:0000313" key="1">
    <source>
        <dbReference type="EMBL" id="KAI0037437.1"/>
    </source>
</evidence>
<proteinExistence type="predicted"/>
<sequence>MHSSTVAVLLLAVAAGQSAVAAPIEWTKVQARDTELDVRTHNPRALLAMDERGLFSGFKDVFEKAAGDVGHLLRRDDADDNDNGNDDDDDDEQGQAS</sequence>
<accession>A0ACB8R0L0</accession>
<reference evidence="1" key="2">
    <citation type="journal article" date="2022" name="New Phytol.">
        <title>Evolutionary transition to the ectomycorrhizal habit in the genomes of a hyperdiverse lineage of mushroom-forming fungi.</title>
        <authorList>
            <person name="Looney B."/>
            <person name="Miyauchi S."/>
            <person name="Morin E."/>
            <person name="Drula E."/>
            <person name="Courty P.E."/>
            <person name="Kohler A."/>
            <person name="Kuo A."/>
            <person name="LaButti K."/>
            <person name="Pangilinan J."/>
            <person name="Lipzen A."/>
            <person name="Riley R."/>
            <person name="Andreopoulos W."/>
            <person name="He G."/>
            <person name="Johnson J."/>
            <person name="Nolan M."/>
            <person name="Tritt A."/>
            <person name="Barry K.W."/>
            <person name="Grigoriev I.V."/>
            <person name="Nagy L.G."/>
            <person name="Hibbett D."/>
            <person name="Henrissat B."/>
            <person name="Matheny P.B."/>
            <person name="Labbe J."/>
            <person name="Martin F.M."/>
        </authorList>
    </citation>
    <scope>NUCLEOTIDE SEQUENCE</scope>
    <source>
        <strain evidence="1">FP105234-sp</strain>
    </source>
</reference>
<reference evidence="1" key="1">
    <citation type="submission" date="2021-02" db="EMBL/GenBank/DDBJ databases">
        <authorList>
            <consortium name="DOE Joint Genome Institute"/>
            <person name="Ahrendt S."/>
            <person name="Looney B.P."/>
            <person name="Miyauchi S."/>
            <person name="Morin E."/>
            <person name="Drula E."/>
            <person name="Courty P.E."/>
            <person name="Chicoki N."/>
            <person name="Fauchery L."/>
            <person name="Kohler A."/>
            <person name="Kuo A."/>
            <person name="Labutti K."/>
            <person name="Pangilinan J."/>
            <person name="Lipzen A."/>
            <person name="Riley R."/>
            <person name="Andreopoulos W."/>
            <person name="He G."/>
            <person name="Johnson J."/>
            <person name="Barry K.W."/>
            <person name="Grigoriev I.V."/>
            <person name="Nagy L."/>
            <person name="Hibbett D."/>
            <person name="Henrissat B."/>
            <person name="Matheny P.B."/>
            <person name="Labbe J."/>
            <person name="Martin F."/>
        </authorList>
    </citation>
    <scope>NUCLEOTIDE SEQUENCE</scope>
    <source>
        <strain evidence="1">FP105234-sp</strain>
    </source>
</reference>
<gene>
    <name evidence="1" type="ORF">FA95DRAFT_1614211</name>
</gene>
<name>A0ACB8R0L0_9AGAM</name>
<comment type="caution">
    <text evidence="1">The sequence shown here is derived from an EMBL/GenBank/DDBJ whole genome shotgun (WGS) entry which is preliminary data.</text>
</comment>